<accession>A0A418YJK9</accession>
<protein>
    <submittedName>
        <fullName evidence="9">DNA repair protein RadC</fullName>
    </submittedName>
</protein>
<gene>
    <name evidence="9" type="primary">radC</name>
    <name evidence="9" type="ORF">D0Z70_23225</name>
</gene>
<keyword evidence="2" id="KW-0479">Metal-binding</keyword>
<dbReference type="Proteomes" id="UP000283469">
    <property type="component" value="Unassembled WGS sequence"/>
</dbReference>
<dbReference type="AlphaFoldDB" id="A0A418YJK9"/>
<comment type="similarity">
    <text evidence="6">Belongs to the UPF0758 family.</text>
</comment>
<dbReference type="GO" id="GO:0006508">
    <property type="term" value="P:proteolysis"/>
    <property type="evidence" value="ECO:0007669"/>
    <property type="project" value="UniProtKB-KW"/>
</dbReference>
<proteinExistence type="inferred from homology"/>
<dbReference type="PROSITE" id="PS50249">
    <property type="entry name" value="MPN"/>
    <property type="match status" value="1"/>
</dbReference>
<keyword evidence="1" id="KW-0645">Protease</keyword>
<keyword evidence="10" id="KW-1185">Reference proteome</keyword>
<evidence type="ECO:0000256" key="1">
    <source>
        <dbReference type="ARBA" id="ARBA00022670"/>
    </source>
</evidence>
<dbReference type="PANTHER" id="PTHR30471">
    <property type="entry name" value="DNA REPAIR PROTEIN RADC"/>
    <property type="match status" value="1"/>
</dbReference>
<evidence type="ECO:0000313" key="9">
    <source>
        <dbReference type="EMBL" id="RJG51153.1"/>
    </source>
</evidence>
<dbReference type="NCBIfam" id="TIGR00608">
    <property type="entry name" value="radc"/>
    <property type="match status" value="1"/>
</dbReference>
<dbReference type="PANTHER" id="PTHR30471:SF3">
    <property type="entry name" value="UPF0758 PROTEIN YEES-RELATED"/>
    <property type="match status" value="1"/>
</dbReference>
<keyword evidence="4" id="KW-0862">Zinc</keyword>
<dbReference type="Pfam" id="PF04002">
    <property type="entry name" value="RadC"/>
    <property type="match status" value="1"/>
</dbReference>
<evidence type="ECO:0000313" key="10">
    <source>
        <dbReference type="Proteomes" id="UP000283469"/>
    </source>
</evidence>
<dbReference type="InterPro" id="IPR037518">
    <property type="entry name" value="MPN"/>
</dbReference>
<keyword evidence="5" id="KW-0482">Metalloprotease</keyword>
<organism evidence="9 10">
    <name type="scientific">Sphingobium terrigena</name>
    <dbReference type="NCBI Taxonomy" id="2304063"/>
    <lineage>
        <taxon>Bacteria</taxon>
        <taxon>Pseudomonadati</taxon>
        <taxon>Pseudomonadota</taxon>
        <taxon>Alphaproteobacteria</taxon>
        <taxon>Sphingomonadales</taxon>
        <taxon>Sphingomonadaceae</taxon>
        <taxon>Sphingobium</taxon>
    </lineage>
</organism>
<dbReference type="InterPro" id="IPR020891">
    <property type="entry name" value="UPF0758_CS"/>
</dbReference>
<name>A0A418YJK9_9SPHN</name>
<keyword evidence="3" id="KW-0378">Hydrolase</keyword>
<evidence type="ECO:0000256" key="6">
    <source>
        <dbReference type="RuleBase" id="RU003797"/>
    </source>
</evidence>
<evidence type="ECO:0000256" key="4">
    <source>
        <dbReference type="ARBA" id="ARBA00022833"/>
    </source>
</evidence>
<dbReference type="PROSITE" id="PS01302">
    <property type="entry name" value="UPF0758"/>
    <property type="match status" value="1"/>
</dbReference>
<evidence type="ECO:0000256" key="7">
    <source>
        <dbReference type="SAM" id="MobiDB-lite"/>
    </source>
</evidence>
<feature type="region of interest" description="Disordered" evidence="7">
    <location>
        <begin position="1"/>
        <end position="20"/>
    </location>
</feature>
<dbReference type="GO" id="GO:0008237">
    <property type="term" value="F:metallopeptidase activity"/>
    <property type="evidence" value="ECO:0007669"/>
    <property type="project" value="UniProtKB-KW"/>
</dbReference>
<dbReference type="GO" id="GO:0046872">
    <property type="term" value="F:metal ion binding"/>
    <property type="evidence" value="ECO:0007669"/>
    <property type="project" value="UniProtKB-KW"/>
</dbReference>
<evidence type="ECO:0000256" key="3">
    <source>
        <dbReference type="ARBA" id="ARBA00022801"/>
    </source>
</evidence>
<reference evidence="9 10" key="1">
    <citation type="submission" date="2018-08" db="EMBL/GenBank/DDBJ databases">
        <title>Sphingobium sp. EO9.</title>
        <authorList>
            <person name="Park Y."/>
            <person name="Kim K.H."/>
            <person name="Jeon C.O."/>
        </authorList>
    </citation>
    <scope>NUCLEOTIDE SEQUENCE [LARGE SCALE GENOMIC DNA]</scope>
    <source>
        <strain evidence="9 10">EO9</strain>
    </source>
</reference>
<sequence length="222" mass="24640">MELGSTNHAHRRDLSTSQPDKAARCRQALEELIALTCPARAPELAQQLVDRFGSFAATLSARRQDRMRLLDGALCVERTFECLQMSIHHILRGKLAGKPILSNEQALLDYLRATMAFAPVEQLRVLFLNAVNEILADEVLATGTISHVHAYPREIMKRCVEIGATAIFLIHNHPSGQPQPSRADRAFTRKIVDAARCLDVAVHDHLVIAHAGHVSFRQAGYL</sequence>
<dbReference type="OrthoDB" id="9804482at2"/>
<dbReference type="InterPro" id="IPR001405">
    <property type="entry name" value="UPF0758"/>
</dbReference>
<evidence type="ECO:0000256" key="5">
    <source>
        <dbReference type="ARBA" id="ARBA00023049"/>
    </source>
</evidence>
<dbReference type="InterPro" id="IPR025657">
    <property type="entry name" value="RadC_JAB"/>
</dbReference>
<dbReference type="CDD" id="cd08071">
    <property type="entry name" value="MPN_DUF2466"/>
    <property type="match status" value="1"/>
</dbReference>
<dbReference type="Gene3D" id="3.40.140.10">
    <property type="entry name" value="Cytidine Deaminase, domain 2"/>
    <property type="match status" value="1"/>
</dbReference>
<comment type="caution">
    <text evidence="9">The sequence shown here is derived from an EMBL/GenBank/DDBJ whole genome shotgun (WGS) entry which is preliminary data.</text>
</comment>
<dbReference type="EMBL" id="QVRA01000045">
    <property type="protein sequence ID" value="RJG51153.1"/>
    <property type="molecule type" value="Genomic_DNA"/>
</dbReference>
<dbReference type="SUPFAM" id="SSF102712">
    <property type="entry name" value="JAB1/MPN domain"/>
    <property type="match status" value="1"/>
</dbReference>
<evidence type="ECO:0000259" key="8">
    <source>
        <dbReference type="PROSITE" id="PS50249"/>
    </source>
</evidence>
<evidence type="ECO:0000256" key="2">
    <source>
        <dbReference type="ARBA" id="ARBA00022723"/>
    </source>
</evidence>
<dbReference type="RefSeq" id="WP_081764066.1">
    <property type="nucleotide sequence ID" value="NZ_QVRA01000045.1"/>
</dbReference>
<feature type="domain" description="MPN" evidence="8">
    <location>
        <begin position="100"/>
        <end position="222"/>
    </location>
</feature>